<evidence type="ECO:0000313" key="1">
    <source>
        <dbReference type="EMBL" id="MEM5535698.1"/>
    </source>
</evidence>
<evidence type="ECO:0000313" key="2">
    <source>
        <dbReference type="Proteomes" id="UP001449225"/>
    </source>
</evidence>
<dbReference type="EMBL" id="JBBMRA010000003">
    <property type="protein sequence ID" value="MEM5535698.1"/>
    <property type="molecule type" value="Genomic_DNA"/>
</dbReference>
<gene>
    <name evidence="1" type="ORF">WNY58_04755</name>
</gene>
<name>A0ABU9TQB5_9GAMM</name>
<sequence>MDLKDFISETISSIIEGVKEAQDSYQDTDVLINPGNLMRNTNSVAENSVWDNSTNVYAQSIKFDVSVTVEENSGKKGSIKILGGILNAQAGGDAALSSAVANKVQFSVPIMLPVQNSKNKGSRTKGSVTTYE</sequence>
<accession>A0ABU9TQB5</accession>
<comment type="caution">
    <text evidence="1">The sequence shown here is derived from an EMBL/GenBank/DDBJ whole genome shotgun (WGS) entry which is preliminary data.</text>
</comment>
<proteinExistence type="predicted"/>
<organism evidence="1 2">
    <name type="scientific">Neptuniibacter pectenicola</name>
    <dbReference type="NCBI Taxonomy" id="1806669"/>
    <lineage>
        <taxon>Bacteria</taxon>
        <taxon>Pseudomonadati</taxon>
        <taxon>Pseudomonadota</taxon>
        <taxon>Gammaproteobacteria</taxon>
        <taxon>Oceanospirillales</taxon>
        <taxon>Oceanospirillaceae</taxon>
        <taxon>Neptuniibacter</taxon>
    </lineage>
</organism>
<dbReference type="Proteomes" id="UP001449225">
    <property type="component" value="Unassembled WGS sequence"/>
</dbReference>
<dbReference type="RefSeq" id="WP_342853882.1">
    <property type="nucleotide sequence ID" value="NZ_JBBMRA010000003.1"/>
</dbReference>
<protein>
    <submittedName>
        <fullName evidence="1">Uncharacterized protein</fullName>
    </submittedName>
</protein>
<keyword evidence="2" id="KW-1185">Reference proteome</keyword>
<reference evidence="1 2" key="1">
    <citation type="submission" date="2024-03" db="EMBL/GenBank/DDBJ databases">
        <title>Community enrichment and isolation of bacterial strains for fucoidan degradation.</title>
        <authorList>
            <person name="Sichert A."/>
        </authorList>
    </citation>
    <scope>NUCLEOTIDE SEQUENCE [LARGE SCALE GENOMIC DNA]</scope>
    <source>
        <strain evidence="1 2">AS76</strain>
    </source>
</reference>